<name>A0ABR7LRM0_9ACTN</name>
<dbReference type="EMBL" id="JABVEC010000013">
    <property type="protein sequence ID" value="MBC6467497.1"/>
    <property type="molecule type" value="Genomic_DNA"/>
</dbReference>
<reference evidence="1 2" key="1">
    <citation type="submission" date="2020-06" db="EMBL/GenBank/DDBJ databases">
        <title>Actinomadura xiongansis sp. nov., isolated from soil of Baiyangdian.</title>
        <authorList>
            <person name="Zhang X."/>
        </authorList>
    </citation>
    <scope>NUCLEOTIDE SEQUENCE [LARGE SCALE GENOMIC DNA]</scope>
    <source>
        <strain evidence="1 2">HBUM206468</strain>
    </source>
</reference>
<dbReference type="RefSeq" id="WP_187244511.1">
    <property type="nucleotide sequence ID" value="NZ_BAAAOK010000004.1"/>
</dbReference>
<proteinExistence type="predicted"/>
<accession>A0ABR7LRM0</accession>
<organism evidence="1 2">
    <name type="scientific">Actinomadura alba</name>
    <dbReference type="NCBI Taxonomy" id="406431"/>
    <lineage>
        <taxon>Bacteria</taxon>
        <taxon>Bacillati</taxon>
        <taxon>Actinomycetota</taxon>
        <taxon>Actinomycetes</taxon>
        <taxon>Streptosporangiales</taxon>
        <taxon>Thermomonosporaceae</taxon>
        <taxon>Actinomadura</taxon>
    </lineage>
</organism>
<gene>
    <name evidence="1" type="ORF">HKK74_18645</name>
</gene>
<protein>
    <submittedName>
        <fullName evidence="1">Uncharacterized protein</fullName>
    </submittedName>
</protein>
<dbReference type="Proteomes" id="UP000805614">
    <property type="component" value="Unassembled WGS sequence"/>
</dbReference>
<comment type="caution">
    <text evidence="1">The sequence shown here is derived from an EMBL/GenBank/DDBJ whole genome shotgun (WGS) entry which is preliminary data.</text>
</comment>
<keyword evidence="2" id="KW-1185">Reference proteome</keyword>
<evidence type="ECO:0000313" key="1">
    <source>
        <dbReference type="EMBL" id="MBC6467497.1"/>
    </source>
</evidence>
<sequence length="55" mass="5988">MSNGFRSGRCLPADLLTWLREVVPELPEPVLPNGQPVASGSIVERYGYNATGTDR</sequence>
<evidence type="ECO:0000313" key="2">
    <source>
        <dbReference type="Proteomes" id="UP000805614"/>
    </source>
</evidence>